<proteinExistence type="inferred from homology"/>
<evidence type="ECO:0000256" key="4">
    <source>
        <dbReference type="ARBA" id="ARBA00023172"/>
    </source>
</evidence>
<comment type="similarity">
    <text evidence="1">Belongs to the 'phage' integrase family.</text>
</comment>
<keyword evidence="3" id="KW-0238">DNA-binding</keyword>
<evidence type="ECO:0000259" key="5">
    <source>
        <dbReference type="PROSITE" id="PS51898"/>
    </source>
</evidence>
<dbReference type="Pfam" id="PF00589">
    <property type="entry name" value="Phage_integrase"/>
    <property type="match status" value="1"/>
</dbReference>
<dbReference type="AlphaFoldDB" id="A0A421BQN1"/>
<dbReference type="InterPro" id="IPR002104">
    <property type="entry name" value="Integrase_catalytic"/>
</dbReference>
<dbReference type="GO" id="GO:0015074">
    <property type="term" value="P:DNA integration"/>
    <property type="evidence" value="ECO:0007669"/>
    <property type="project" value="UniProtKB-KW"/>
</dbReference>
<keyword evidence="2" id="KW-0229">DNA integration</keyword>
<dbReference type="Gene3D" id="1.10.443.10">
    <property type="entry name" value="Intergrase catalytic core"/>
    <property type="match status" value="1"/>
</dbReference>
<dbReference type="SUPFAM" id="SSF56349">
    <property type="entry name" value="DNA breaking-rejoining enzymes"/>
    <property type="match status" value="1"/>
</dbReference>
<evidence type="ECO:0000313" key="7">
    <source>
        <dbReference type="Proteomes" id="UP000279673"/>
    </source>
</evidence>
<dbReference type="InterPro" id="IPR050808">
    <property type="entry name" value="Phage_Integrase"/>
</dbReference>
<protein>
    <submittedName>
        <fullName evidence="6">Integrase</fullName>
    </submittedName>
</protein>
<accession>A0A421BQN1</accession>
<gene>
    <name evidence="6" type="ORF">DYS74_08040</name>
</gene>
<evidence type="ECO:0000256" key="3">
    <source>
        <dbReference type="ARBA" id="ARBA00023125"/>
    </source>
</evidence>
<feature type="domain" description="Tyr recombinase" evidence="5">
    <location>
        <begin position="170"/>
        <end position="356"/>
    </location>
</feature>
<organism evidence="6 7">
    <name type="scientific">Paenirhodobacter hankyongi</name>
    <dbReference type="NCBI Taxonomy" id="2294033"/>
    <lineage>
        <taxon>Bacteria</taxon>
        <taxon>Pseudomonadati</taxon>
        <taxon>Pseudomonadota</taxon>
        <taxon>Alphaproteobacteria</taxon>
        <taxon>Rhodobacterales</taxon>
        <taxon>Rhodobacter group</taxon>
        <taxon>Paenirhodobacter</taxon>
    </lineage>
</organism>
<dbReference type="PANTHER" id="PTHR30629:SF2">
    <property type="entry name" value="PROPHAGE INTEGRASE INTS-RELATED"/>
    <property type="match status" value="1"/>
</dbReference>
<dbReference type="InterPro" id="IPR010998">
    <property type="entry name" value="Integrase_recombinase_N"/>
</dbReference>
<dbReference type="Gene3D" id="1.10.150.130">
    <property type="match status" value="1"/>
</dbReference>
<keyword evidence="7" id="KW-1185">Reference proteome</keyword>
<dbReference type="InterPro" id="IPR011010">
    <property type="entry name" value="DNA_brk_join_enz"/>
</dbReference>
<evidence type="ECO:0000256" key="2">
    <source>
        <dbReference type="ARBA" id="ARBA00022908"/>
    </source>
</evidence>
<sequence>MAKVTIKGVFPTYKTLADGSRRTYWYHRATGARLPGEKGSPEFLAAYLEAEKSPARDTGTVAALIREYTTGRKFTHTKKGKPKSEATKREYLRMLTAIEARLGTLPIKALESPRVNAVFIDYHEEIAFDRPREADNRMTVLCAVFNEAKRRGQIARNPLDGFERAYTGDRSEIIWTEADIARFMAGAPLPLQQALILAIHTGQRYGDLIRLRWSDFDGEVIRLVQSKTKAKVPVPASAALKRMLDAMPKQGPFILTRADGRPWHTERNDKELGKAWRRHMQAAGFYPKPFEDLSKEEKQGFLHFNDLRGTAVTLLTEAGCTIPQVCSITGHTLESANRILRHYLASTEAIAKAAILRFENAPETAFANRLQTNAQASAGTDRKTKGVQ</sequence>
<evidence type="ECO:0000313" key="6">
    <source>
        <dbReference type="EMBL" id="RLL65264.1"/>
    </source>
</evidence>
<dbReference type="InterPro" id="IPR013762">
    <property type="entry name" value="Integrase-like_cat_sf"/>
</dbReference>
<dbReference type="PANTHER" id="PTHR30629">
    <property type="entry name" value="PROPHAGE INTEGRASE"/>
    <property type="match status" value="1"/>
</dbReference>
<comment type="caution">
    <text evidence="6">The sequence shown here is derived from an EMBL/GenBank/DDBJ whole genome shotgun (WGS) entry which is preliminary data.</text>
</comment>
<dbReference type="PROSITE" id="PS51898">
    <property type="entry name" value="TYR_RECOMBINASE"/>
    <property type="match status" value="1"/>
</dbReference>
<reference evidence="6 7" key="1">
    <citation type="submission" date="2018-10" db="EMBL/GenBank/DDBJ databases">
        <title>Rhodobacter sp . BO-81.</title>
        <authorList>
            <person name="Im W.T."/>
        </authorList>
    </citation>
    <scope>NUCLEOTIDE SEQUENCE [LARGE SCALE GENOMIC DNA]</scope>
    <source>
        <strain evidence="6 7">BO-81</strain>
    </source>
</reference>
<dbReference type="GO" id="GO:0006310">
    <property type="term" value="P:DNA recombination"/>
    <property type="evidence" value="ECO:0007669"/>
    <property type="project" value="UniProtKB-KW"/>
</dbReference>
<dbReference type="GO" id="GO:0003677">
    <property type="term" value="F:DNA binding"/>
    <property type="evidence" value="ECO:0007669"/>
    <property type="project" value="UniProtKB-KW"/>
</dbReference>
<keyword evidence="4" id="KW-0233">DNA recombination</keyword>
<name>A0A421BQN1_9RHOB</name>
<evidence type="ECO:0000256" key="1">
    <source>
        <dbReference type="ARBA" id="ARBA00008857"/>
    </source>
</evidence>
<dbReference type="RefSeq" id="WP_121532659.1">
    <property type="nucleotide sequence ID" value="NZ_RCHI01000006.1"/>
</dbReference>
<dbReference type="Proteomes" id="UP000279673">
    <property type="component" value="Unassembled WGS sequence"/>
</dbReference>
<dbReference type="EMBL" id="RCHI01000006">
    <property type="protein sequence ID" value="RLL65264.1"/>
    <property type="molecule type" value="Genomic_DNA"/>
</dbReference>